<organism evidence="1 2">
    <name type="scientific">Hypoxylon rubiginosum</name>
    <dbReference type="NCBI Taxonomy" id="110542"/>
    <lineage>
        <taxon>Eukaryota</taxon>
        <taxon>Fungi</taxon>
        <taxon>Dikarya</taxon>
        <taxon>Ascomycota</taxon>
        <taxon>Pezizomycotina</taxon>
        <taxon>Sordariomycetes</taxon>
        <taxon>Xylariomycetidae</taxon>
        <taxon>Xylariales</taxon>
        <taxon>Hypoxylaceae</taxon>
        <taxon>Hypoxylon</taxon>
    </lineage>
</organism>
<evidence type="ECO:0000313" key="1">
    <source>
        <dbReference type="EMBL" id="KAI4860906.1"/>
    </source>
</evidence>
<evidence type="ECO:0000313" key="2">
    <source>
        <dbReference type="Proteomes" id="UP001497700"/>
    </source>
</evidence>
<reference evidence="1 2" key="1">
    <citation type="journal article" date="2022" name="New Phytol.">
        <title>Ecological generalism drives hyperdiversity of secondary metabolite gene clusters in xylarialean endophytes.</title>
        <authorList>
            <person name="Franco M.E.E."/>
            <person name="Wisecaver J.H."/>
            <person name="Arnold A.E."/>
            <person name="Ju Y.M."/>
            <person name="Slot J.C."/>
            <person name="Ahrendt S."/>
            <person name="Moore L.P."/>
            <person name="Eastman K.E."/>
            <person name="Scott K."/>
            <person name="Konkel Z."/>
            <person name="Mondo S.J."/>
            <person name="Kuo A."/>
            <person name="Hayes R.D."/>
            <person name="Haridas S."/>
            <person name="Andreopoulos B."/>
            <person name="Riley R."/>
            <person name="LaButti K."/>
            <person name="Pangilinan J."/>
            <person name="Lipzen A."/>
            <person name="Amirebrahimi M."/>
            <person name="Yan J."/>
            <person name="Adam C."/>
            <person name="Keymanesh K."/>
            <person name="Ng V."/>
            <person name="Louie K."/>
            <person name="Northen T."/>
            <person name="Drula E."/>
            <person name="Henrissat B."/>
            <person name="Hsieh H.M."/>
            <person name="Youens-Clark K."/>
            <person name="Lutzoni F."/>
            <person name="Miadlikowska J."/>
            <person name="Eastwood D.C."/>
            <person name="Hamelin R.C."/>
            <person name="Grigoriev I.V."/>
            <person name="U'Ren J.M."/>
        </authorList>
    </citation>
    <scope>NUCLEOTIDE SEQUENCE [LARGE SCALE GENOMIC DNA]</scope>
    <source>
        <strain evidence="1 2">CBS 119005</strain>
    </source>
</reference>
<gene>
    <name evidence="1" type="ORF">F4820DRAFT_85854</name>
</gene>
<dbReference type="EMBL" id="MU393568">
    <property type="protein sequence ID" value="KAI4860906.1"/>
    <property type="molecule type" value="Genomic_DNA"/>
</dbReference>
<dbReference type="Proteomes" id="UP001497700">
    <property type="component" value="Unassembled WGS sequence"/>
</dbReference>
<keyword evidence="2" id="KW-1185">Reference proteome</keyword>
<sequence length="504" mass="57631">MDKWPQELYDHVVSFVERVWHPTLPSAYPAIAAVSRKFQAAIERRSFHHLHIYTTKERLDRFKSILTPRRRNILRILTVSIILPSYPAKSFFKFETDEDRRANNKAATAAMGRLFRILAGNDSQYDESMTPVLDLKIRGIYSPSDQLSVEREPHRERYAFSLLDLTSEVSKFPPLPRVRSFCICRTTKRAWNPRVAMSLTAKMVKATHVEWRFPCMRGYQEKWNAYPSLDRMFRDDLVDSIKSAELPASVTTFSCDLISPATKRYHALPRFVAPGEYDPVSCALRRLTRNCTDIFIDGPMHLSLFDPPAGVLSTSQPCWQDTTRLQVRVDMQAPDGSWLFQLENGVSTPNRPGSPTDLDRPPPGYWTTEEEREEAEEYYAEHLGNAISPPPGLDRKDPKDADMNALLAAFARACFHMPALQLAVLDACNDNDDGLPFRVSCVAPGNPYGSLDKKYANGSDSWRVYLHVDEWRPTEATMEEFKRIGRARNGENPKVCFLPWGIYD</sequence>
<protein>
    <submittedName>
        <fullName evidence="1">Uncharacterized protein</fullName>
    </submittedName>
</protein>
<accession>A0ACB9YP63</accession>
<name>A0ACB9YP63_9PEZI</name>
<comment type="caution">
    <text evidence="1">The sequence shown here is derived from an EMBL/GenBank/DDBJ whole genome shotgun (WGS) entry which is preliminary data.</text>
</comment>
<proteinExistence type="predicted"/>